<name>A0A9D6Z2U6_9BACT</name>
<evidence type="ECO:0000256" key="1">
    <source>
        <dbReference type="SAM" id="Phobius"/>
    </source>
</evidence>
<feature type="transmembrane region" description="Helical" evidence="1">
    <location>
        <begin position="12"/>
        <end position="35"/>
    </location>
</feature>
<proteinExistence type="predicted"/>
<comment type="caution">
    <text evidence="2">The sequence shown here is derived from an EMBL/GenBank/DDBJ whole genome shotgun (WGS) entry which is preliminary data.</text>
</comment>
<organism evidence="2 3">
    <name type="scientific">Desulfomonile tiedjei</name>
    <dbReference type="NCBI Taxonomy" id="2358"/>
    <lineage>
        <taxon>Bacteria</taxon>
        <taxon>Pseudomonadati</taxon>
        <taxon>Thermodesulfobacteriota</taxon>
        <taxon>Desulfomonilia</taxon>
        <taxon>Desulfomonilales</taxon>
        <taxon>Desulfomonilaceae</taxon>
        <taxon>Desulfomonile</taxon>
    </lineage>
</organism>
<dbReference type="Proteomes" id="UP000807825">
    <property type="component" value="Unassembled WGS sequence"/>
</dbReference>
<dbReference type="AlphaFoldDB" id="A0A9D6Z2U6"/>
<keyword evidence="1" id="KW-0812">Transmembrane</keyword>
<evidence type="ECO:0000313" key="2">
    <source>
        <dbReference type="EMBL" id="MBI5249179.1"/>
    </source>
</evidence>
<evidence type="ECO:0000313" key="3">
    <source>
        <dbReference type="Proteomes" id="UP000807825"/>
    </source>
</evidence>
<dbReference type="EMBL" id="JACRDE010000189">
    <property type="protein sequence ID" value="MBI5249179.1"/>
    <property type="molecule type" value="Genomic_DNA"/>
</dbReference>
<protein>
    <submittedName>
        <fullName evidence="2">Uncharacterized protein</fullName>
    </submittedName>
</protein>
<reference evidence="2" key="1">
    <citation type="submission" date="2020-07" db="EMBL/GenBank/DDBJ databases">
        <title>Huge and variable diversity of episymbiotic CPR bacteria and DPANN archaea in groundwater ecosystems.</title>
        <authorList>
            <person name="He C.Y."/>
            <person name="Keren R."/>
            <person name="Whittaker M."/>
            <person name="Farag I.F."/>
            <person name="Doudna J."/>
            <person name="Cate J.H.D."/>
            <person name="Banfield J.F."/>
        </authorList>
    </citation>
    <scope>NUCLEOTIDE SEQUENCE</scope>
    <source>
        <strain evidence="2">NC_groundwater_1664_Pr3_B-0.1um_52_9</strain>
    </source>
</reference>
<sequence>MPESNEPQKRDIIRILDVSSKILLSLAGAVLAWFFTVTTEQDKQMKARYDLYTQLMSKREEVESTLRKDMFNTLLASVLKASEKDSEEHTRIQEKLVNLELLAANFSEALNLKPVLNVLQKQIQDSSGLEKQGRQSEFLNRLWRISTEVTRKQMTSIRDEKNAITMNYKWSQLPTCYEKSSPGCDGKTRTICDGDPRQVFERCADGKDEYATLEVAESSKEPRYFLGFMPLPAAEKPSIRRRHCKVEILQAYQQSNELRVRLYVINEVTNKAEERTQLQTAEFWLSFFDFPLIDNTRLSDDLRCALVLNDVDFNLQRAKIEIVLFPGYKAGLKEKPYYNEAIQRLSTTSAK</sequence>
<gene>
    <name evidence="2" type="ORF">HY912_06765</name>
</gene>
<keyword evidence="1" id="KW-0472">Membrane</keyword>
<accession>A0A9D6Z2U6</accession>
<keyword evidence="1" id="KW-1133">Transmembrane helix</keyword>